<proteinExistence type="predicted"/>
<sequence length="190" mass="21080">MSRPRPTPPRAFDPHRILGVRDDATPDEIRRAFRAAALRHHPDRNPGDPSAARRFRDARAAYEALMRTHERAPRERVRVDRPLRVRCVLVGVDLVGVIPEALREPGRWIALELLAARTCPACLGEGGEHVARGFFRSEHVECGACDGVGLVRVERKLRVRVPVVPAKALRLRGRGVAIGAQRGDAILEIA</sequence>
<organism evidence="3 4">
    <name type="scientific">Sandaracinus amylolyticus</name>
    <dbReference type="NCBI Taxonomy" id="927083"/>
    <lineage>
        <taxon>Bacteria</taxon>
        <taxon>Pseudomonadati</taxon>
        <taxon>Myxococcota</taxon>
        <taxon>Polyangia</taxon>
        <taxon>Polyangiales</taxon>
        <taxon>Sandaracinaceae</taxon>
        <taxon>Sandaracinus</taxon>
    </lineage>
</organism>
<dbReference type="GO" id="GO:0042026">
    <property type="term" value="P:protein refolding"/>
    <property type="evidence" value="ECO:0007669"/>
    <property type="project" value="TreeGrafter"/>
</dbReference>
<evidence type="ECO:0000313" key="4">
    <source>
        <dbReference type="Proteomes" id="UP000034883"/>
    </source>
</evidence>
<dbReference type="Pfam" id="PF00226">
    <property type="entry name" value="DnaJ"/>
    <property type="match status" value="1"/>
</dbReference>
<dbReference type="GO" id="GO:0005737">
    <property type="term" value="C:cytoplasm"/>
    <property type="evidence" value="ECO:0007669"/>
    <property type="project" value="TreeGrafter"/>
</dbReference>
<protein>
    <submittedName>
        <fullName evidence="3">Chaperone protein DnaJ</fullName>
    </submittedName>
</protein>
<gene>
    <name evidence="3" type="ORF">DB32_003130</name>
</gene>
<evidence type="ECO:0000259" key="2">
    <source>
        <dbReference type="PROSITE" id="PS50076"/>
    </source>
</evidence>
<reference evidence="3 4" key="1">
    <citation type="submission" date="2015-03" db="EMBL/GenBank/DDBJ databases">
        <title>Genome assembly of Sandaracinus amylolyticus DSM 53668.</title>
        <authorList>
            <person name="Sharma G."/>
            <person name="Subramanian S."/>
        </authorList>
    </citation>
    <scope>NUCLEOTIDE SEQUENCE [LARGE SCALE GENOMIC DNA]</scope>
    <source>
        <strain evidence="3 4">DSM 53668</strain>
    </source>
</reference>
<accession>A0A0F6W2Q7</accession>
<dbReference type="AlphaFoldDB" id="A0A0F6W2Q7"/>
<dbReference type="Proteomes" id="UP000034883">
    <property type="component" value="Chromosome"/>
</dbReference>
<dbReference type="PRINTS" id="PR00625">
    <property type="entry name" value="JDOMAIN"/>
</dbReference>
<dbReference type="InterPro" id="IPR001623">
    <property type="entry name" value="DnaJ_domain"/>
</dbReference>
<evidence type="ECO:0000256" key="1">
    <source>
        <dbReference type="ARBA" id="ARBA00023186"/>
    </source>
</evidence>
<name>A0A0F6W2Q7_9BACT</name>
<dbReference type="EMBL" id="CP011125">
    <property type="protein sequence ID" value="AKF05981.1"/>
    <property type="molecule type" value="Genomic_DNA"/>
</dbReference>
<dbReference type="RefSeq" id="WP_053233196.1">
    <property type="nucleotide sequence ID" value="NZ_CP011125.1"/>
</dbReference>
<dbReference type="Gene3D" id="1.10.287.110">
    <property type="entry name" value="DnaJ domain"/>
    <property type="match status" value="1"/>
</dbReference>
<feature type="domain" description="J" evidence="2">
    <location>
        <begin position="13"/>
        <end position="78"/>
    </location>
</feature>
<dbReference type="KEGG" id="samy:DB32_003130"/>
<evidence type="ECO:0000313" key="3">
    <source>
        <dbReference type="EMBL" id="AKF05981.1"/>
    </source>
</evidence>
<dbReference type="SUPFAM" id="SSF46565">
    <property type="entry name" value="Chaperone J-domain"/>
    <property type="match status" value="1"/>
</dbReference>
<dbReference type="PROSITE" id="PS50076">
    <property type="entry name" value="DNAJ_2"/>
    <property type="match status" value="1"/>
</dbReference>
<dbReference type="GO" id="GO:0051082">
    <property type="term" value="F:unfolded protein binding"/>
    <property type="evidence" value="ECO:0007669"/>
    <property type="project" value="TreeGrafter"/>
</dbReference>
<dbReference type="PANTHER" id="PTHR43096">
    <property type="entry name" value="DNAJ HOMOLOG 1, MITOCHONDRIAL-RELATED"/>
    <property type="match status" value="1"/>
</dbReference>
<dbReference type="CDD" id="cd06257">
    <property type="entry name" value="DnaJ"/>
    <property type="match status" value="1"/>
</dbReference>
<dbReference type="InterPro" id="IPR036869">
    <property type="entry name" value="J_dom_sf"/>
</dbReference>
<dbReference type="STRING" id="927083.DB32_003130"/>
<dbReference type="PANTHER" id="PTHR43096:SF52">
    <property type="entry name" value="DNAJ HOMOLOG 1, MITOCHONDRIAL-RELATED"/>
    <property type="match status" value="1"/>
</dbReference>
<keyword evidence="1" id="KW-0143">Chaperone</keyword>
<keyword evidence="4" id="KW-1185">Reference proteome</keyword>
<dbReference type="SMART" id="SM00271">
    <property type="entry name" value="DnaJ"/>
    <property type="match status" value="1"/>
</dbReference>